<dbReference type="InterPro" id="IPR050266">
    <property type="entry name" value="AB_hydrolase_sf"/>
</dbReference>
<dbReference type="InterPro" id="IPR029058">
    <property type="entry name" value="AB_hydrolase_fold"/>
</dbReference>
<sequence length="294" mass="31961">MVMVRTPDGVNLYAEEHGSGTPVLFIHEFAGDHRSWAPQVGALATRYRCITYSARGYPPSDVPEDPADYSQRHAVADAIAVLDALEVDRAHVVGLSMGGFCTLHLGLEHPERVRSMVVAACGWGSAPDRRSEFRAECEHLADSLRAEGMAKVAERYALGPTRVQLAGKDPLGWRRFAGQLAEHSAVGSANTQLSVQRERPPLYELADRLAGVDLPALVIAGDEDEGCLEPGLMLKRTLPRSGLLVLPKTGHTVNLEEPDAFNRAILEFLAAVEAGRWGRRDPRARGLSSTGLER</sequence>
<reference evidence="4" key="1">
    <citation type="journal article" date="2019" name="Int. J. Syst. Evol. Microbiol.">
        <title>The Global Catalogue of Microorganisms (GCM) 10K type strain sequencing project: providing services to taxonomists for standard genome sequencing and annotation.</title>
        <authorList>
            <consortium name="The Broad Institute Genomics Platform"/>
            <consortium name="The Broad Institute Genome Sequencing Center for Infectious Disease"/>
            <person name="Wu L."/>
            <person name="Ma J."/>
        </authorList>
    </citation>
    <scope>NUCLEOTIDE SEQUENCE [LARGE SCALE GENOMIC DNA]</scope>
    <source>
        <strain evidence="4">JCM 16908</strain>
    </source>
</reference>
<dbReference type="PRINTS" id="PR00111">
    <property type="entry name" value="ABHYDROLASE"/>
</dbReference>
<dbReference type="InterPro" id="IPR000073">
    <property type="entry name" value="AB_hydrolase_1"/>
</dbReference>
<keyword evidence="1 3" id="KW-0378">Hydrolase</keyword>
<dbReference type="EMBL" id="BAAAZR010000008">
    <property type="protein sequence ID" value="GAA3813112.1"/>
    <property type="molecule type" value="Genomic_DNA"/>
</dbReference>
<dbReference type="PANTHER" id="PTHR43798:SF31">
    <property type="entry name" value="AB HYDROLASE SUPERFAMILY PROTEIN YCLE"/>
    <property type="match status" value="1"/>
</dbReference>
<evidence type="ECO:0000256" key="1">
    <source>
        <dbReference type="ARBA" id="ARBA00022801"/>
    </source>
</evidence>
<evidence type="ECO:0000313" key="4">
    <source>
        <dbReference type="Proteomes" id="UP001500888"/>
    </source>
</evidence>
<feature type="domain" description="AB hydrolase-1" evidence="2">
    <location>
        <begin position="22"/>
        <end position="258"/>
    </location>
</feature>
<gene>
    <name evidence="3" type="ORF">GCM10022226_37300</name>
</gene>
<dbReference type="Gene3D" id="3.40.50.1820">
    <property type="entry name" value="alpha/beta hydrolase"/>
    <property type="match status" value="1"/>
</dbReference>
<evidence type="ECO:0000313" key="3">
    <source>
        <dbReference type="EMBL" id="GAA3813112.1"/>
    </source>
</evidence>
<organism evidence="3 4">
    <name type="scientific">Sphaerisporangium flaviroseum</name>
    <dbReference type="NCBI Taxonomy" id="509199"/>
    <lineage>
        <taxon>Bacteria</taxon>
        <taxon>Bacillati</taxon>
        <taxon>Actinomycetota</taxon>
        <taxon>Actinomycetes</taxon>
        <taxon>Streptosporangiales</taxon>
        <taxon>Streptosporangiaceae</taxon>
        <taxon>Sphaerisporangium</taxon>
    </lineage>
</organism>
<dbReference type="Pfam" id="PF00561">
    <property type="entry name" value="Abhydrolase_1"/>
    <property type="match status" value="1"/>
</dbReference>
<proteinExistence type="predicted"/>
<dbReference type="SUPFAM" id="SSF53474">
    <property type="entry name" value="alpha/beta-Hydrolases"/>
    <property type="match status" value="1"/>
</dbReference>
<comment type="caution">
    <text evidence="3">The sequence shown here is derived from an EMBL/GenBank/DDBJ whole genome shotgun (WGS) entry which is preliminary data.</text>
</comment>
<dbReference type="GO" id="GO:0016787">
    <property type="term" value="F:hydrolase activity"/>
    <property type="evidence" value="ECO:0007669"/>
    <property type="project" value="UniProtKB-KW"/>
</dbReference>
<evidence type="ECO:0000259" key="2">
    <source>
        <dbReference type="Pfam" id="PF00561"/>
    </source>
</evidence>
<keyword evidence="4" id="KW-1185">Reference proteome</keyword>
<accession>A0ABP7I9V3</accession>
<name>A0ABP7I9V3_9ACTN</name>
<dbReference type="Proteomes" id="UP001500888">
    <property type="component" value="Unassembled WGS sequence"/>
</dbReference>
<protein>
    <submittedName>
        <fullName evidence="3">Alpha/beta hydrolase</fullName>
    </submittedName>
</protein>
<dbReference type="PANTHER" id="PTHR43798">
    <property type="entry name" value="MONOACYLGLYCEROL LIPASE"/>
    <property type="match status" value="1"/>
</dbReference>
<dbReference type="RefSeq" id="WP_344941156.1">
    <property type="nucleotide sequence ID" value="NZ_BAAAZR010000008.1"/>
</dbReference>